<comment type="caution">
    <text evidence="2">The sequence shown here is derived from an EMBL/GenBank/DDBJ whole genome shotgun (WGS) entry which is preliminary data.</text>
</comment>
<evidence type="ECO:0000313" key="2">
    <source>
        <dbReference type="EMBL" id="KAG1531125.1"/>
    </source>
</evidence>
<evidence type="ECO:0000256" key="1">
    <source>
        <dbReference type="SAM" id="MobiDB-lite"/>
    </source>
</evidence>
<organism evidence="2 3">
    <name type="scientific">Rhizopus oryzae</name>
    <name type="common">Mucormycosis agent</name>
    <name type="synonym">Rhizopus arrhizus var. delemar</name>
    <dbReference type="NCBI Taxonomy" id="64495"/>
    <lineage>
        <taxon>Eukaryota</taxon>
        <taxon>Fungi</taxon>
        <taxon>Fungi incertae sedis</taxon>
        <taxon>Mucoromycota</taxon>
        <taxon>Mucoromycotina</taxon>
        <taxon>Mucoromycetes</taxon>
        <taxon>Mucorales</taxon>
        <taxon>Mucorineae</taxon>
        <taxon>Rhizopodaceae</taxon>
        <taxon>Rhizopus</taxon>
    </lineage>
</organism>
<evidence type="ECO:0000313" key="3">
    <source>
        <dbReference type="Proteomes" id="UP000717996"/>
    </source>
</evidence>
<dbReference type="AlphaFoldDB" id="A0A9P6XRW1"/>
<dbReference type="EMBL" id="JAANIT010005883">
    <property type="protein sequence ID" value="KAG1531125.1"/>
    <property type="molecule type" value="Genomic_DNA"/>
</dbReference>
<proteinExistence type="predicted"/>
<accession>A0A9P6XRW1</accession>
<feature type="region of interest" description="Disordered" evidence="1">
    <location>
        <begin position="119"/>
        <end position="173"/>
    </location>
</feature>
<dbReference type="Proteomes" id="UP000717996">
    <property type="component" value="Unassembled WGS sequence"/>
</dbReference>
<reference evidence="2" key="1">
    <citation type="journal article" date="2020" name="Microb. Genom.">
        <title>Genetic diversity of clinical and environmental Mucorales isolates obtained from an investigation of mucormycosis cases among solid organ transplant recipients.</title>
        <authorList>
            <person name="Nguyen M.H."/>
            <person name="Kaul D."/>
            <person name="Muto C."/>
            <person name="Cheng S.J."/>
            <person name="Richter R.A."/>
            <person name="Bruno V.M."/>
            <person name="Liu G."/>
            <person name="Beyhan S."/>
            <person name="Sundermann A.J."/>
            <person name="Mounaud S."/>
            <person name="Pasculle A.W."/>
            <person name="Nierman W.C."/>
            <person name="Driscoll E."/>
            <person name="Cumbie R."/>
            <person name="Clancy C.J."/>
            <person name="Dupont C.L."/>
        </authorList>
    </citation>
    <scope>NUCLEOTIDE SEQUENCE</scope>
    <source>
        <strain evidence="2">GL16</strain>
    </source>
</reference>
<feature type="compositionally biased region" description="Polar residues" evidence="1">
    <location>
        <begin position="119"/>
        <end position="133"/>
    </location>
</feature>
<sequence>MERSSLPVLYDRLWFVYQSICLQQSLQTHTRTLSLSRLSDFGLFRRLDFSCKYKTIGYTTGTDSGESTSTTRLVNQLQEIGLDSNSATGTPRLCIEYQNHDGFSTDEEVEGSSQIYQTNIGSSTETNPSSHSQCYHEDSSNHLRHISGTPVHSSFVIPQESNGTYGQGLGSDL</sequence>
<gene>
    <name evidence="2" type="ORF">G6F51_013622</name>
</gene>
<protein>
    <submittedName>
        <fullName evidence="2">Uncharacterized protein</fullName>
    </submittedName>
</protein>
<name>A0A9P6XRW1_RHIOR</name>